<dbReference type="Gene3D" id="3.40.50.10310">
    <property type="entry name" value="Creatininase"/>
    <property type="match status" value="1"/>
</dbReference>
<dbReference type="Pfam" id="PF02633">
    <property type="entry name" value="Creatininase"/>
    <property type="match status" value="1"/>
</dbReference>
<evidence type="ECO:0000256" key="5">
    <source>
        <dbReference type="ARBA" id="ARBA00024029"/>
    </source>
</evidence>
<comment type="similarity">
    <text evidence="5">Belongs to the creatininase superfamily.</text>
</comment>
<dbReference type="PANTHER" id="PTHR35005">
    <property type="entry name" value="3-DEHYDRO-SCYLLO-INOSOSE HYDROLASE"/>
    <property type="match status" value="1"/>
</dbReference>
<evidence type="ECO:0000313" key="7">
    <source>
        <dbReference type="Proteomes" id="UP000239724"/>
    </source>
</evidence>
<comment type="cofactor">
    <cofactor evidence="1">
        <name>Zn(2+)</name>
        <dbReference type="ChEBI" id="CHEBI:29105"/>
    </cofactor>
</comment>
<dbReference type="PANTHER" id="PTHR35005:SF1">
    <property type="entry name" value="2-AMINO-5-FORMYLAMINO-6-RIBOSYLAMINOPYRIMIDIN-4(3H)-ONE 5'-MONOPHOSPHATE DEFORMYLASE"/>
    <property type="match status" value="1"/>
</dbReference>
<keyword evidence="3" id="KW-0378">Hydrolase</keyword>
<comment type="caution">
    <text evidence="6">The sequence shown here is derived from an EMBL/GenBank/DDBJ whole genome shotgun (WGS) entry which is preliminary data.</text>
</comment>
<dbReference type="Proteomes" id="UP000239724">
    <property type="component" value="Unassembled WGS sequence"/>
</dbReference>
<dbReference type="InterPro" id="IPR003785">
    <property type="entry name" value="Creatininase/forma_Hydrolase"/>
</dbReference>
<gene>
    <name evidence="6" type="ORF">CCS01_13475</name>
</gene>
<dbReference type="InterPro" id="IPR024087">
    <property type="entry name" value="Creatininase-like_sf"/>
</dbReference>
<dbReference type="OrthoDB" id="9801445at2"/>
<evidence type="ECO:0000256" key="3">
    <source>
        <dbReference type="ARBA" id="ARBA00022801"/>
    </source>
</evidence>
<keyword evidence="4" id="KW-0862">Zinc</keyword>
<dbReference type="SUPFAM" id="SSF102215">
    <property type="entry name" value="Creatininase"/>
    <property type="match status" value="1"/>
</dbReference>
<name>A0A2S6NGB3_RHOGL</name>
<evidence type="ECO:0000256" key="4">
    <source>
        <dbReference type="ARBA" id="ARBA00022833"/>
    </source>
</evidence>
<dbReference type="AlphaFoldDB" id="A0A2S6NGB3"/>
<dbReference type="GO" id="GO:0016811">
    <property type="term" value="F:hydrolase activity, acting on carbon-nitrogen (but not peptide) bonds, in linear amides"/>
    <property type="evidence" value="ECO:0007669"/>
    <property type="project" value="TreeGrafter"/>
</dbReference>
<organism evidence="6 7">
    <name type="scientific">Rhodopila globiformis</name>
    <name type="common">Rhodopseudomonas globiformis</name>
    <dbReference type="NCBI Taxonomy" id="1071"/>
    <lineage>
        <taxon>Bacteria</taxon>
        <taxon>Pseudomonadati</taxon>
        <taxon>Pseudomonadota</taxon>
        <taxon>Alphaproteobacteria</taxon>
        <taxon>Acetobacterales</taxon>
        <taxon>Acetobacteraceae</taxon>
        <taxon>Rhodopila</taxon>
    </lineage>
</organism>
<proteinExistence type="inferred from homology"/>
<evidence type="ECO:0000256" key="2">
    <source>
        <dbReference type="ARBA" id="ARBA00022723"/>
    </source>
</evidence>
<dbReference type="RefSeq" id="WP_104519368.1">
    <property type="nucleotide sequence ID" value="NZ_NHRY01000139.1"/>
</dbReference>
<keyword evidence="7" id="KW-1185">Reference proteome</keyword>
<dbReference type="EMBL" id="NHRY01000139">
    <property type="protein sequence ID" value="PPQ33682.1"/>
    <property type="molecule type" value="Genomic_DNA"/>
</dbReference>
<protein>
    <submittedName>
        <fullName evidence="6">Creatininase</fullName>
    </submittedName>
</protein>
<dbReference type="GO" id="GO:0046872">
    <property type="term" value="F:metal ion binding"/>
    <property type="evidence" value="ECO:0007669"/>
    <property type="project" value="UniProtKB-KW"/>
</dbReference>
<sequence>MRIADMDWRMVEDWVRHDDRCVLPLGSTEQHAGLSLATDAILAERIATEAAEPLNIPVFPVVPFGLAPYFSGFPGTVTLRVATFAALVRDVLDSLKGSGFRRIMIVNGHGGNQPVGAIAQEWMMDHPDARVRVHDWWRGPLTLAAVQRIDPVAGHAGWMENYPWTRLADRPPEEGGKAVVDVDRMRTLPPFEVRLLLDDGSYGGRLQRDDSEMLELWDVAVQETRSLLEEW</sequence>
<evidence type="ECO:0000313" key="6">
    <source>
        <dbReference type="EMBL" id="PPQ33682.1"/>
    </source>
</evidence>
<dbReference type="GO" id="GO:0009231">
    <property type="term" value="P:riboflavin biosynthetic process"/>
    <property type="evidence" value="ECO:0007669"/>
    <property type="project" value="TreeGrafter"/>
</dbReference>
<reference evidence="6 7" key="1">
    <citation type="journal article" date="2018" name="Arch. Microbiol.">
        <title>New insights into the metabolic potential of the phototrophic purple bacterium Rhodopila globiformis DSM 161(T) from its draft genome sequence and evidence for a vanadium-dependent nitrogenase.</title>
        <authorList>
            <person name="Imhoff J.F."/>
            <person name="Rahn T."/>
            <person name="Kunzel S."/>
            <person name="Neulinger S.C."/>
        </authorList>
    </citation>
    <scope>NUCLEOTIDE SEQUENCE [LARGE SCALE GENOMIC DNA]</scope>
    <source>
        <strain evidence="6 7">DSM 161</strain>
    </source>
</reference>
<evidence type="ECO:0000256" key="1">
    <source>
        <dbReference type="ARBA" id="ARBA00001947"/>
    </source>
</evidence>
<accession>A0A2S6NGB3</accession>
<keyword evidence="2" id="KW-0479">Metal-binding</keyword>